<keyword evidence="2" id="KW-0812">Transmembrane</keyword>
<accession>A0A0U2W5U9</accession>
<keyword evidence="2" id="KW-0472">Membrane</keyword>
<evidence type="ECO:0008006" key="5">
    <source>
        <dbReference type="Google" id="ProtNLM"/>
    </source>
</evidence>
<sequence>MRHRNSTIAYVIFALVAIGILFTVLTRPGTLIIPLLVFGSIFLLYKYPPSRWRSRSKSFSPPRFSSSKTKRRNATFRVINGSKDSSDEPPKYH</sequence>
<feature type="compositionally biased region" description="Low complexity" evidence="1">
    <location>
        <begin position="51"/>
        <end position="67"/>
    </location>
</feature>
<dbReference type="Proteomes" id="UP000061660">
    <property type="component" value="Chromosome"/>
</dbReference>
<evidence type="ECO:0000256" key="1">
    <source>
        <dbReference type="SAM" id="MobiDB-lite"/>
    </source>
</evidence>
<name>A0A0U2W5U9_9BACL</name>
<protein>
    <recommendedName>
        <fullName evidence="5">Transmembrane protein</fullName>
    </recommendedName>
</protein>
<proteinExistence type="predicted"/>
<dbReference type="OrthoDB" id="2660621at2"/>
<feature type="compositionally biased region" description="Basic and acidic residues" evidence="1">
    <location>
        <begin position="84"/>
        <end position="93"/>
    </location>
</feature>
<dbReference type="EMBL" id="CP013652">
    <property type="protein sequence ID" value="ALS22885.1"/>
    <property type="molecule type" value="Genomic_DNA"/>
</dbReference>
<keyword evidence="2" id="KW-1133">Transmembrane helix</keyword>
<gene>
    <name evidence="3" type="ORF">IJ22_25120</name>
</gene>
<evidence type="ECO:0000313" key="4">
    <source>
        <dbReference type="Proteomes" id="UP000061660"/>
    </source>
</evidence>
<feature type="transmembrane region" description="Helical" evidence="2">
    <location>
        <begin position="7"/>
        <end position="25"/>
    </location>
</feature>
<feature type="region of interest" description="Disordered" evidence="1">
    <location>
        <begin position="51"/>
        <end position="93"/>
    </location>
</feature>
<dbReference type="STRING" id="162209.IJ22_25120"/>
<evidence type="ECO:0000313" key="3">
    <source>
        <dbReference type="EMBL" id="ALS22885.1"/>
    </source>
</evidence>
<feature type="transmembrane region" description="Helical" evidence="2">
    <location>
        <begin position="31"/>
        <end position="47"/>
    </location>
</feature>
<evidence type="ECO:0000256" key="2">
    <source>
        <dbReference type="SAM" id="Phobius"/>
    </source>
</evidence>
<reference evidence="4" key="1">
    <citation type="submission" date="2015-12" db="EMBL/GenBank/DDBJ databases">
        <title>Complete genome sequences of two moderately thermophilic Paenibacillus species.</title>
        <authorList>
            <person name="Butler R.III."/>
            <person name="Wang J."/>
            <person name="Stark B.C."/>
            <person name="Pombert J.-F."/>
        </authorList>
    </citation>
    <scope>NUCLEOTIDE SEQUENCE [LARGE SCALE GENOMIC DNA]</scope>
    <source>
        <strain evidence="4">32O-Y</strain>
    </source>
</reference>
<dbReference type="KEGG" id="pnp:IJ22_25120"/>
<keyword evidence="4" id="KW-1185">Reference proteome</keyword>
<dbReference type="AlphaFoldDB" id="A0A0U2W5U9"/>
<organism evidence="3 4">
    <name type="scientific">Paenibacillus naphthalenovorans</name>
    <dbReference type="NCBI Taxonomy" id="162209"/>
    <lineage>
        <taxon>Bacteria</taxon>
        <taxon>Bacillati</taxon>
        <taxon>Bacillota</taxon>
        <taxon>Bacilli</taxon>
        <taxon>Bacillales</taxon>
        <taxon>Paenibacillaceae</taxon>
        <taxon>Paenibacillus</taxon>
    </lineage>
</organism>
<dbReference type="PATRIC" id="fig|162209.4.peg.2674"/>
<dbReference type="RefSeq" id="WP_062408995.1">
    <property type="nucleotide sequence ID" value="NZ_CP013652.1"/>
</dbReference>
<reference evidence="3 4" key="2">
    <citation type="journal article" date="2016" name="Genome Announc.">
        <title>Complete Genome Sequences of Two Interactive Moderate Thermophiles, Paenibacillus napthalenovorans 32O-Y and Paenibacillus sp. 32O-W.</title>
        <authorList>
            <person name="Butler R.R.III."/>
            <person name="Wang J."/>
            <person name="Stark B.C."/>
            <person name="Pombert J.F."/>
        </authorList>
    </citation>
    <scope>NUCLEOTIDE SEQUENCE [LARGE SCALE GENOMIC DNA]</scope>
    <source>
        <strain evidence="3 4">32O-Y</strain>
    </source>
</reference>